<evidence type="ECO:0000256" key="5">
    <source>
        <dbReference type="RuleBase" id="RU362022"/>
    </source>
</evidence>
<dbReference type="Proteomes" id="UP000077069">
    <property type="component" value="Unassembled WGS sequence"/>
</dbReference>
<dbReference type="Pfam" id="PF04140">
    <property type="entry name" value="ICMT"/>
    <property type="match status" value="1"/>
</dbReference>
<keyword evidence="5" id="KW-0808">Transferase</keyword>
<dbReference type="GO" id="GO:0005789">
    <property type="term" value="C:endoplasmic reticulum membrane"/>
    <property type="evidence" value="ECO:0007669"/>
    <property type="project" value="UniProtKB-SubCell"/>
</dbReference>
<sequence>MTSSTTAAKLLALLIPLALLYAGYLNLYALTVIHAGYLIQLSFRQPSTKTVKTPSESWIMWMVASPLGTSFARIVTLIIAIHHATVSLAKFSNALPRSDNVLLYSCATPAYLDPELFTWSPHTFATLALLYTGSYVRFSAYAELGTNFTYRLAKPDQLVTSGLYAYVRHPSYTGLLAVLMAMYSLFFRQRGLPSCSTPLVSERLFEEAWVGYAIAVIGFSVPVWLFMVKRVKEEEKMMEMEFGQKWKEYCERTKKFIPFVY</sequence>
<keyword evidence="5" id="KW-0489">Methyltransferase</keyword>
<keyword evidence="4 5" id="KW-0472">Membrane</keyword>
<dbReference type="EMBL" id="KV441553">
    <property type="protein sequence ID" value="OAG05138.1"/>
    <property type="molecule type" value="Genomic_DNA"/>
</dbReference>
<dbReference type="RefSeq" id="XP_018035503.1">
    <property type="nucleotide sequence ID" value="XM_018178719.1"/>
</dbReference>
<comment type="catalytic activity">
    <reaction evidence="5">
        <text>[protein]-C-terminal S-[(2E,6E)-farnesyl]-L-cysteine + S-adenosyl-L-methionine = [protein]-C-terminal S-[(2E,6E)-farnesyl]-L-cysteine methyl ester + S-adenosyl-L-homocysteine</text>
        <dbReference type="Rhea" id="RHEA:21672"/>
        <dbReference type="Rhea" id="RHEA-COMP:12125"/>
        <dbReference type="Rhea" id="RHEA-COMP:12126"/>
        <dbReference type="ChEBI" id="CHEBI:57856"/>
        <dbReference type="ChEBI" id="CHEBI:59789"/>
        <dbReference type="ChEBI" id="CHEBI:90510"/>
        <dbReference type="ChEBI" id="CHEBI:90511"/>
        <dbReference type="EC" id="2.1.1.100"/>
    </reaction>
</comment>
<dbReference type="Gene3D" id="1.20.120.1630">
    <property type="match status" value="1"/>
</dbReference>
<feature type="transmembrane region" description="Helical" evidence="5">
    <location>
        <begin position="12"/>
        <end position="39"/>
    </location>
</feature>
<dbReference type="AlphaFoldDB" id="A0A177CEC7"/>
<dbReference type="GeneID" id="28762205"/>
<feature type="transmembrane region" description="Helical" evidence="5">
    <location>
        <begin position="172"/>
        <end position="189"/>
    </location>
</feature>
<gene>
    <name evidence="6" type="ORF">CC84DRAFT_1165465</name>
</gene>
<evidence type="ECO:0000256" key="1">
    <source>
        <dbReference type="ARBA" id="ARBA00004141"/>
    </source>
</evidence>
<organism evidence="6 7">
    <name type="scientific">Paraphaeosphaeria sporulosa</name>
    <dbReference type="NCBI Taxonomy" id="1460663"/>
    <lineage>
        <taxon>Eukaryota</taxon>
        <taxon>Fungi</taxon>
        <taxon>Dikarya</taxon>
        <taxon>Ascomycota</taxon>
        <taxon>Pezizomycotina</taxon>
        <taxon>Dothideomycetes</taxon>
        <taxon>Pleosporomycetidae</taxon>
        <taxon>Pleosporales</taxon>
        <taxon>Massarineae</taxon>
        <taxon>Didymosphaeriaceae</taxon>
        <taxon>Paraphaeosphaeria</taxon>
    </lineage>
</organism>
<comment type="subcellular location">
    <subcellularLocation>
        <location evidence="5">Endoplasmic reticulum membrane</location>
        <topology evidence="5">Multi-pass membrane protein</topology>
    </subcellularLocation>
    <subcellularLocation>
        <location evidence="1">Membrane</location>
        <topology evidence="1">Multi-pass membrane protein</topology>
    </subcellularLocation>
</comment>
<dbReference type="InParanoid" id="A0A177CEC7"/>
<comment type="similarity">
    <text evidence="5">Belongs to the class VI-like SAM-binding methyltransferase superfamily. Isoprenylcysteine carboxyl methyltransferase family.</text>
</comment>
<evidence type="ECO:0000256" key="3">
    <source>
        <dbReference type="ARBA" id="ARBA00022989"/>
    </source>
</evidence>
<keyword evidence="5" id="KW-0256">Endoplasmic reticulum</keyword>
<dbReference type="PANTHER" id="PTHR12714">
    <property type="entry name" value="PROTEIN-S ISOPRENYLCYSTEINE O-METHYLTRANSFERASE"/>
    <property type="match status" value="1"/>
</dbReference>
<keyword evidence="7" id="KW-1185">Reference proteome</keyword>
<dbReference type="GO" id="GO:0032259">
    <property type="term" value="P:methylation"/>
    <property type="evidence" value="ECO:0007669"/>
    <property type="project" value="UniProtKB-KW"/>
</dbReference>
<protein>
    <recommendedName>
        <fullName evidence="5">Protein-S-isoprenylcysteine O-methyltransferase</fullName>
        <ecNumber evidence="5">2.1.1.100</ecNumber>
    </recommendedName>
</protein>
<dbReference type="EC" id="2.1.1.100" evidence="5"/>
<feature type="transmembrane region" description="Helical" evidence="5">
    <location>
        <begin position="59"/>
        <end position="81"/>
    </location>
</feature>
<evidence type="ECO:0000313" key="7">
    <source>
        <dbReference type="Proteomes" id="UP000077069"/>
    </source>
</evidence>
<reference evidence="6 7" key="1">
    <citation type="submission" date="2016-05" db="EMBL/GenBank/DDBJ databases">
        <title>Comparative analysis of secretome profiles of manganese(II)-oxidizing ascomycete fungi.</title>
        <authorList>
            <consortium name="DOE Joint Genome Institute"/>
            <person name="Zeiner C.A."/>
            <person name="Purvine S.O."/>
            <person name="Zink E.M."/>
            <person name="Wu S."/>
            <person name="Pasa-Tolic L."/>
            <person name="Chaput D.L."/>
            <person name="Haridas S."/>
            <person name="Grigoriev I.V."/>
            <person name="Santelli C.M."/>
            <person name="Hansel C.M."/>
        </authorList>
    </citation>
    <scope>NUCLEOTIDE SEQUENCE [LARGE SCALE GENOMIC DNA]</scope>
    <source>
        <strain evidence="6 7">AP3s5-JAC2a</strain>
    </source>
</reference>
<evidence type="ECO:0000313" key="6">
    <source>
        <dbReference type="EMBL" id="OAG05138.1"/>
    </source>
</evidence>
<dbReference type="STRING" id="1460663.A0A177CEC7"/>
<keyword evidence="3 5" id="KW-1133">Transmembrane helix</keyword>
<accession>A0A177CEC7</accession>
<dbReference type="PANTHER" id="PTHR12714:SF9">
    <property type="entry name" value="PROTEIN-S-ISOPRENYLCYSTEINE O-METHYLTRANSFERASE"/>
    <property type="match status" value="1"/>
</dbReference>
<dbReference type="GO" id="GO:0004671">
    <property type="term" value="F:protein C-terminal S-isoprenylcysteine carboxyl O-methyltransferase activity"/>
    <property type="evidence" value="ECO:0007669"/>
    <property type="project" value="UniProtKB-EC"/>
</dbReference>
<keyword evidence="5" id="KW-0949">S-adenosyl-L-methionine</keyword>
<dbReference type="InterPro" id="IPR007269">
    <property type="entry name" value="ICMT_MeTrfase"/>
</dbReference>
<evidence type="ECO:0000256" key="4">
    <source>
        <dbReference type="ARBA" id="ARBA00023136"/>
    </source>
</evidence>
<feature type="transmembrane region" description="Helical" evidence="5">
    <location>
        <begin position="209"/>
        <end position="228"/>
    </location>
</feature>
<proteinExistence type="inferred from homology"/>
<name>A0A177CEC7_9PLEO</name>
<evidence type="ECO:0000256" key="2">
    <source>
        <dbReference type="ARBA" id="ARBA00022692"/>
    </source>
</evidence>
<keyword evidence="2 5" id="KW-0812">Transmembrane</keyword>
<dbReference type="OrthoDB" id="422086at2759"/>